<dbReference type="EMBL" id="KL363312">
    <property type="protein sequence ID" value="KFD47862.1"/>
    <property type="molecule type" value="Genomic_DNA"/>
</dbReference>
<dbReference type="AlphaFoldDB" id="A0A085LSB6"/>
<dbReference type="Proteomes" id="UP000030764">
    <property type="component" value="Unassembled WGS sequence"/>
</dbReference>
<evidence type="ECO:0000313" key="2">
    <source>
        <dbReference type="Proteomes" id="UP000030764"/>
    </source>
</evidence>
<protein>
    <submittedName>
        <fullName evidence="1">Uncharacterized protein</fullName>
    </submittedName>
</protein>
<accession>A0A085LSB6</accession>
<reference evidence="1 2" key="1">
    <citation type="journal article" date="2014" name="Nat. Genet.">
        <title>Genome and transcriptome of the porcine whipworm Trichuris suis.</title>
        <authorList>
            <person name="Jex A.R."/>
            <person name="Nejsum P."/>
            <person name="Schwarz E.M."/>
            <person name="Hu L."/>
            <person name="Young N.D."/>
            <person name="Hall R.S."/>
            <person name="Korhonen P.K."/>
            <person name="Liao S."/>
            <person name="Thamsborg S."/>
            <person name="Xia J."/>
            <person name="Xu P."/>
            <person name="Wang S."/>
            <person name="Scheerlinck J.P."/>
            <person name="Hofmann A."/>
            <person name="Sternberg P.W."/>
            <person name="Wang J."/>
            <person name="Gasser R.B."/>
        </authorList>
    </citation>
    <scope>NUCLEOTIDE SEQUENCE [LARGE SCALE GENOMIC DNA]</scope>
    <source>
        <strain evidence="1">DCEP-RM93M</strain>
    </source>
</reference>
<gene>
    <name evidence="1" type="ORF">M513_11276</name>
</gene>
<evidence type="ECO:0000313" key="1">
    <source>
        <dbReference type="EMBL" id="KFD47862.1"/>
    </source>
</evidence>
<keyword evidence="2" id="KW-1185">Reference proteome</keyword>
<name>A0A085LSB6_9BILA</name>
<sequence length="133" mass="15535">MHGHLTCRYHALLLYSNIRILDKGVPCPTVIFEYSNFGQGAIRIMNRQLTCTCPCRHIRILEVPCPTVVFEYSNFGQGPCSNNAWRIDLQLPRPAVLFEYLNFGKEGYWNNAWLTDLQKPCPTVIFEFWTRDY</sequence>
<organism evidence="1 2">
    <name type="scientific">Trichuris suis</name>
    <name type="common">pig whipworm</name>
    <dbReference type="NCBI Taxonomy" id="68888"/>
    <lineage>
        <taxon>Eukaryota</taxon>
        <taxon>Metazoa</taxon>
        <taxon>Ecdysozoa</taxon>
        <taxon>Nematoda</taxon>
        <taxon>Enoplea</taxon>
        <taxon>Dorylaimia</taxon>
        <taxon>Trichinellida</taxon>
        <taxon>Trichuridae</taxon>
        <taxon>Trichuris</taxon>
    </lineage>
</organism>
<proteinExistence type="predicted"/>